<feature type="domain" description="HTH lysR-type" evidence="5">
    <location>
        <begin position="1"/>
        <end position="58"/>
    </location>
</feature>
<evidence type="ECO:0000259" key="5">
    <source>
        <dbReference type="PROSITE" id="PS50931"/>
    </source>
</evidence>
<dbReference type="PANTHER" id="PTHR30346:SF28">
    <property type="entry name" value="HTH-TYPE TRANSCRIPTIONAL REGULATOR CYNR"/>
    <property type="match status" value="1"/>
</dbReference>
<dbReference type="Pfam" id="PF03466">
    <property type="entry name" value="LysR_substrate"/>
    <property type="match status" value="1"/>
</dbReference>
<keyword evidence="2" id="KW-0805">Transcription regulation</keyword>
<dbReference type="SUPFAM" id="SSF46785">
    <property type="entry name" value="Winged helix' DNA-binding domain"/>
    <property type="match status" value="1"/>
</dbReference>
<dbReference type="SUPFAM" id="SSF53850">
    <property type="entry name" value="Periplasmic binding protein-like II"/>
    <property type="match status" value="1"/>
</dbReference>
<name>A0ABP4N467_9MICO</name>
<evidence type="ECO:0000256" key="1">
    <source>
        <dbReference type="ARBA" id="ARBA00009437"/>
    </source>
</evidence>
<dbReference type="Gene3D" id="1.10.10.10">
    <property type="entry name" value="Winged helix-like DNA-binding domain superfamily/Winged helix DNA-binding domain"/>
    <property type="match status" value="1"/>
</dbReference>
<sequence>MEIQQVRAFLAVAEELHFGRAAERLGVLQPPLSRTIRALEDDLGVSLFQRTTRNVRLSPEGEALVEPARKMLEYQSLAVDSVQRAATGETGRIAFGFARSSSRTLVANLVTASRRQNPGIVFSLESNVFAEEGLSRLVDGTLDLALVRWSKQPPGVTGRAVMIERLCVALPDGHRLAGRSSIRVEDLADEDFITLPAHPSSSLRESTMRLCHDAGFTPRQAQTAPDTQTIGALVAAGLGVSITFDSVSANTREVGTVAVPLDIPQDPSTLYLAHRSDHGKPSLDAVLALAEEVLPTVE</sequence>
<dbReference type="InterPro" id="IPR036388">
    <property type="entry name" value="WH-like_DNA-bd_sf"/>
</dbReference>
<reference evidence="7" key="1">
    <citation type="journal article" date="2019" name="Int. J. Syst. Evol. Microbiol.">
        <title>The Global Catalogue of Microorganisms (GCM) 10K type strain sequencing project: providing services to taxonomists for standard genome sequencing and annotation.</title>
        <authorList>
            <consortium name="The Broad Institute Genomics Platform"/>
            <consortium name="The Broad Institute Genome Sequencing Center for Infectious Disease"/>
            <person name="Wu L."/>
            <person name="Ma J."/>
        </authorList>
    </citation>
    <scope>NUCLEOTIDE SEQUENCE [LARGE SCALE GENOMIC DNA]</scope>
    <source>
        <strain evidence="7">JCM 13319</strain>
    </source>
</reference>
<dbReference type="InterPro" id="IPR036390">
    <property type="entry name" value="WH_DNA-bd_sf"/>
</dbReference>
<dbReference type="InterPro" id="IPR000847">
    <property type="entry name" value="LysR_HTH_N"/>
</dbReference>
<evidence type="ECO:0000256" key="2">
    <source>
        <dbReference type="ARBA" id="ARBA00023015"/>
    </source>
</evidence>
<dbReference type="Pfam" id="PF00126">
    <property type="entry name" value="HTH_1"/>
    <property type="match status" value="1"/>
</dbReference>
<dbReference type="InterPro" id="IPR005119">
    <property type="entry name" value="LysR_subst-bd"/>
</dbReference>
<keyword evidence="4" id="KW-0804">Transcription</keyword>
<keyword evidence="7" id="KW-1185">Reference proteome</keyword>
<evidence type="ECO:0000313" key="7">
    <source>
        <dbReference type="Proteomes" id="UP001501791"/>
    </source>
</evidence>
<dbReference type="EMBL" id="BAAALY010000016">
    <property type="protein sequence ID" value="GAA1554369.1"/>
    <property type="molecule type" value="Genomic_DNA"/>
</dbReference>
<accession>A0ABP4N467</accession>
<proteinExistence type="inferred from homology"/>
<dbReference type="Gene3D" id="3.40.190.10">
    <property type="entry name" value="Periplasmic binding protein-like II"/>
    <property type="match status" value="2"/>
</dbReference>
<dbReference type="PROSITE" id="PS50931">
    <property type="entry name" value="HTH_LYSR"/>
    <property type="match status" value="1"/>
</dbReference>
<evidence type="ECO:0000256" key="4">
    <source>
        <dbReference type="ARBA" id="ARBA00023163"/>
    </source>
</evidence>
<dbReference type="Proteomes" id="UP001501791">
    <property type="component" value="Unassembled WGS sequence"/>
</dbReference>
<evidence type="ECO:0000313" key="6">
    <source>
        <dbReference type="EMBL" id="GAA1554369.1"/>
    </source>
</evidence>
<comment type="caution">
    <text evidence="6">The sequence shown here is derived from an EMBL/GenBank/DDBJ whole genome shotgun (WGS) entry which is preliminary data.</text>
</comment>
<dbReference type="PRINTS" id="PR00039">
    <property type="entry name" value="HTHLYSR"/>
</dbReference>
<keyword evidence="3" id="KW-0238">DNA-binding</keyword>
<dbReference type="PANTHER" id="PTHR30346">
    <property type="entry name" value="TRANSCRIPTIONAL DUAL REGULATOR HCAR-RELATED"/>
    <property type="match status" value="1"/>
</dbReference>
<organism evidence="6 7">
    <name type="scientific">Brevibacterium picturae</name>
    <dbReference type="NCBI Taxonomy" id="260553"/>
    <lineage>
        <taxon>Bacteria</taxon>
        <taxon>Bacillati</taxon>
        <taxon>Actinomycetota</taxon>
        <taxon>Actinomycetes</taxon>
        <taxon>Micrococcales</taxon>
        <taxon>Brevibacteriaceae</taxon>
        <taxon>Brevibacterium</taxon>
    </lineage>
</organism>
<protein>
    <submittedName>
        <fullName evidence="6">LysR substrate-binding domain-containing protein</fullName>
    </submittedName>
</protein>
<comment type="similarity">
    <text evidence="1">Belongs to the LysR transcriptional regulatory family.</text>
</comment>
<gene>
    <name evidence="6" type="ORF">GCM10009691_30780</name>
</gene>
<dbReference type="CDD" id="cd08414">
    <property type="entry name" value="PBP2_LTTR_aromatics_like"/>
    <property type="match status" value="1"/>
</dbReference>
<evidence type="ECO:0000256" key="3">
    <source>
        <dbReference type="ARBA" id="ARBA00023125"/>
    </source>
</evidence>